<dbReference type="Proteomes" id="UP000199199">
    <property type="component" value="Unassembled WGS sequence"/>
</dbReference>
<reference evidence="3" key="1">
    <citation type="submission" date="2016-10" db="EMBL/GenBank/DDBJ databases">
        <authorList>
            <person name="Varghese N."/>
            <person name="Submissions S."/>
        </authorList>
    </citation>
    <scope>NUCLEOTIDE SEQUENCE [LARGE SCALE GENOMIC DNA]</scope>
    <source>
        <strain evidence="3">DSM 22427</strain>
    </source>
</reference>
<proteinExistence type="predicted"/>
<dbReference type="RefSeq" id="WP_092903878.1">
    <property type="nucleotide sequence ID" value="NZ_FOZS01000002.1"/>
</dbReference>
<protein>
    <submittedName>
        <fullName evidence="2">Uncharacterized protein</fullName>
    </submittedName>
</protein>
<accession>A0A1I6RJ54</accession>
<keyword evidence="1" id="KW-1133">Transmembrane helix</keyword>
<feature type="transmembrane region" description="Helical" evidence="1">
    <location>
        <begin position="80"/>
        <end position="98"/>
    </location>
</feature>
<keyword evidence="3" id="KW-1185">Reference proteome</keyword>
<dbReference type="AlphaFoldDB" id="A0A1I6RJ54"/>
<keyword evidence="1" id="KW-0812">Transmembrane</keyword>
<sequence length="138" mass="15295">MDKERLPQWGWLLLGLFAMAVFAQLLNAFVLGRIGLPPEYYVVTLISGMSLVVIYVSVWYEDDRAAYWEGSSASYFGDVFFVVVGSAIAAGFAVAVTLEAGLGRLVRELLAMIAGFVTAWGAFYWRNTGLYRSDDDSR</sequence>
<name>A0A1I6RJ54_9EURY</name>
<feature type="transmembrane region" description="Helical" evidence="1">
    <location>
        <begin position="40"/>
        <end position="60"/>
    </location>
</feature>
<evidence type="ECO:0000313" key="3">
    <source>
        <dbReference type="Proteomes" id="UP000199199"/>
    </source>
</evidence>
<dbReference type="EMBL" id="FOZS01000002">
    <property type="protein sequence ID" value="SFS64674.1"/>
    <property type="molecule type" value="Genomic_DNA"/>
</dbReference>
<dbReference type="OrthoDB" id="201464at2157"/>
<feature type="transmembrane region" description="Helical" evidence="1">
    <location>
        <begin position="105"/>
        <end position="125"/>
    </location>
</feature>
<feature type="transmembrane region" description="Helical" evidence="1">
    <location>
        <begin position="12"/>
        <end position="31"/>
    </location>
</feature>
<evidence type="ECO:0000313" key="2">
    <source>
        <dbReference type="EMBL" id="SFS64674.1"/>
    </source>
</evidence>
<evidence type="ECO:0000256" key="1">
    <source>
        <dbReference type="SAM" id="Phobius"/>
    </source>
</evidence>
<gene>
    <name evidence="2" type="ORF">SAMN04488556_1827</name>
</gene>
<organism evidence="2 3">
    <name type="scientific">Halostagnicola kamekurae</name>
    <dbReference type="NCBI Taxonomy" id="619731"/>
    <lineage>
        <taxon>Archaea</taxon>
        <taxon>Methanobacteriati</taxon>
        <taxon>Methanobacteriota</taxon>
        <taxon>Stenosarchaea group</taxon>
        <taxon>Halobacteria</taxon>
        <taxon>Halobacteriales</taxon>
        <taxon>Natrialbaceae</taxon>
        <taxon>Halostagnicola</taxon>
    </lineage>
</organism>
<keyword evidence="1" id="KW-0472">Membrane</keyword>